<reference evidence="2" key="1">
    <citation type="journal article" date="2022" name="Mol. Ecol. Resour.">
        <title>The genomes of chicory, endive, great burdock and yacon provide insights into Asteraceae palaeo-polyploidization history and plant inulin production.</title>
        <authorList>
            <person name="Fan W."/>
            <person name="Wang S."/>
            <person name="Wang H."/>
            <person name="Wang A."/>
            <person name="Jiang F."/>
            <person name="Liu H."/>
            <person name="Zhao H."/>
            <person name="Xu D."/>
            <person name="Zhang Y."/>
        </authorList>
    </citation>
    <scope>NUCLEOTIDE SEQUENCE [LARGE SCALE GENOMIC DNA]</scope>
    <source>
        <strain evidence="2">cv. Yunnan</strain>
    </source>
</reference>
<sequence length="240" mass="27567">MIAEEIKDSLTMIFEELEKRHADRISIQPSIPQSVHPQPTRTITQSKPVTLKPEDEGMGNNYGHIEKKKGIIGCTYKMFQDCKPFNFSGREGGIGTLRWIEKTEYVLPISKCAEDDKVLYASNLFQDQALEWWNNIITAKGRDATYVMGWSTFRARVEKKYVPQNEREQIEGKFLCLRMIGTNHLEYATKLLEYARIVPHLATPEYNLIKRYICGLIGEIRDMVKVANCQNLDDAMDLGA</sequence>
<gene>
    <name evidence="1" type="ORF">L1987_54202</name>
</gene>
<evidence type="ECO:0000313" key="1">
    <source>
        <dbReference type="EMBL" id="KAI3754419.1"/>
    </source>
</evidence>
<proteinExistence type="predicted"/>
<keyword evidence="2" id="KW-1185">Reference proteome</keyword>
<accession>A0ACB9E615</accession>
<organism evidence="1 2">
    <name type="scientific">Smallanthus sonchifolius</name>
    <dbReference type="NCBI Taxonomy" id="185202"/>
    <lineage>
        <taxon>Eukaryota</taxon>
        <taxon>Viridiplantae</taxon>
        <taxon>Streptophyta</taxon>
        <taxon>Embryophyta</taxon>
        <taxon>Tracheophyta</taxon>
        <taxon>Spermatophyta</taxon>
        <taxon>Magnoliopsida</taxon>
        <taxon>eudicotyledons</taxon>
        <taxon>Gunneridae</taxon>
        <taxon>Pentapetalae</taxon>
        <taxon>asterids</taxon>
        <taxon>campanulids</taxon>
        <taxon>Asterales</taxon>
        <taxon>Asteraceae</taxon>
        <taxon>Asteroideae</taxon>
        <taxon>Heliantheae alliance</taxon>
        <taxon>Millerieae</taxon>
        <taxon>Smallanthus</taxon>
    </lineage>
</organism>
<name>A0ACB9E615_9ASTR</name>
<dbReference type="EMBL" id="CM042035">
    <property type="protein sequence ID" value="KAI3754419.1"/>
    <property type="molecule type" value="Genomic_DNA"/>
</dbReference>
<protein>
    <submittedName>
        <fullName evidence="1">Uncharacterized protein</fullName>
    </submittedName>
</protein>
<evidence type="ECO:0000313" key="2">
    <source>
        <dbReference type="Proteomes" id="UP001056120"/>
    </source>
</evidence>
<dbReference type="Proteomes" id="UP001056120">
    <property type="component" value="Linkage Group LG18"/>
</dbReference>
<reference evidence="1 2" key="2">
    <citation type="journal article" date="2022" name="Mol. Ecol. Resour.">
        <title>The genomes of chicory, endive, great burdock and yacon provide insights into Asteraceae paleo-polyploidization history and plant inulin production.</title>
        <authorList>
            <person name="Fan W."/>
            <person name="Wang S."/>
            <person name="Wang H."/>
            <person name="Wang A."/>
            <person name="Jiang F."/>
            <person name="Liu H."/>
            <person name="Zhao H."/>
            <person name="Xu D."/>
            <person name="Zhang Y."/>
        </authorList>
    </citation>
    <scope>NUCLEOTIDE SEQUENCE [LARGE SCALE GENOMIC DNA]</scope>
    <source>
        <strain evidence="2">cv. Yunnan</strain>
        <tissue evidence="1">Leaves</tissue>
    </source>
</reference>
<comment type="caution">
    <text evidence="1">The sequence shown here is derived from an EMBL/GenBank/DDBJ whole genome shotgun (WGS) entry which is preliminary data.</text>
</comment>